<dbReference type="InterPro" id="IPR021772">
    <property type="entry name" value="WDR48/Bun107"/>
</dbReference>
<evidence type="ECO:0000313" key="1">
    <source>
        <dbReference type="EMBL" id="KAI7754701.1"/>
    </source>
</evidence>
<accession>A0AAD5D9P5</accession>
<evidence type="ECO:0000313" key="2">
    <source>
        <dbReference type="Proteomes" id="UP001206925"/>
    </source>
</evidence>
<protein>
    <submittedName>
        <fullName evidence="1">Uncharacterized protein</fullName>
    </submittedName>
</protein>
<name>A0AAD5D9P5_AMBAR</name>
<gene>
    <name evidence="1" type="ORF">M8C21_025583</name>
</gene>
<dbReference type="Pfam" id="PF11816">
    <property type="entry name" value="DUF3337"/>
    <property type="match status" value="1"/>
</dbReference>
<organism evidence="1 2">
    <name type="scientific">Ambrosia artemisiifolia</name>
    <name type="common">Common ragweed</name>
    <dbReference type="NCBI Taxonomy" id="4212"/>
    <lineage>
        <taxon>Eukaryota</taxon>
        <taxon>Viridiplantae</taxon>
        <taxon>Streptophyta</taxon>
        <taxon>Embryophyta</taxon>
        <taxon>Tracheophyta</taxon>
        <taxon>Spermatophyta</taxon>
        <taxon>Magnoliopsida</taxon>
        <taxon>eudicotyledons</taxon>
        <taxon>Gunneridae</taxon>
        <taxon>Pentapetalae</taxon>
        <taxon>asterids</taxon>
        <taxon>campanulids</taxon>
        <taxon>Asterales</taxon>
        <taxon>Asteraceae</taxon>
        <taxon>Asteroideae</taxon>
        <taxon>Heliantheae alliance</taxon>
        <taxon>Heliantheae</taxon>
        <taxon>Ambrosia</taxon>
    </lineage>
</organism>
<comment type="caution">
    <text evidence="1">The sequence shown here is derived from an EMBL/GenBank/DDBJ whole genome shotgun (WGS) entry which is preliminary data.</text>
</comment>
<dbReference type="EMBL" id="JAMZMK010002671">
    <property type="protein sequence ID" value="KAI7754701.1"/>
    <property type="molecule type" value="Genomic_DNA"/>
</dbReference>
<keyword evidence="2" id="KW-1185">Reference proteome</keyword>
<sequence>MKKGKLNSPGVLRIHKLVLDKHLDSLSSDGTLSPGLSGQGDEYFKSALNPSIEILCNNQVMKPNMTLATVRAYIWKKPEDLVLHYRFMPGR</sequence>
<dbReference type="Gene3D" id="3.10.20.90">
    <property type="entry name" value="Phosphatidylinositol 3-kinase Catalytic Subunit, Chain A, domain 1"/>
    <property type="match status" value="1"/>
</dbReference>
<dbReference type="Proteomes" id="UP001206925">
    <property type="component" value="Unassembled WGS sequence"/>
</dbReference>
<reference evidence="1" key="1">
    <citation type="submission" date="2022-06" db="EMBL/GenBank/DDBJ databases">
        <title>Uncovering the hologenomic basis of an extraordinary plant invasion.</title>
        <authorList>
            <person name="Bieker V.C."/>
            <person name="Martin M.D."/>
            <person name="Gilbert T."/>
            <person name="Hodgins K."/>
            <person name="Battlay P."/>
            <person name="Petersen B."/>
            <person name="Wilson J."/>
        </authorList>
    </citation>
    <scope>NUCLEOTIDE SEQUENCE</scope>
    <source>
        <strain evidence="1">AA19_3_7</strain>
        <tissue evidence="1">Leaf</tissue>
    </source>
</reference>
<dbReference type="AlphaFoldDB" id="A0AAD5D9P5"/>
<proteinExistence type="predicted"/>